<dbReference type="InterPro" id="IPR000477">
    <property type="entry name" value="RT_dom"/>
</dbReference>
<dbReference type="SUPFAM" id="SSF54160">
    <property type="entry name" value="Chromo domain-like"/>
    <property type="match status" value="1"/>
</dbReference>
<evidence type="ECO:0000256" key="1">
    <source>
        <dbReference type="SAM" id="MobiDB-lite"/>
    </source>
</evidence>
<feature type="region of interest" description="Disordered" evidence="1">
    <location>
        <begin position="1"/>
        <end position="49"/>
    </location>
</feature>
<dbReference type="PANTHER" id="PTHR37984">
    <property type="entry name" value="PROTEIN CBG26694"/>
    <property type="match status" value="1"/>
</dbReference>
<reference evidence="5" key="1">
    <citation type="submission" date="2017-03" db="EMBL/GenBank/DDBJ databases">
        <title>Phytopthora megakarya and P. palmivora, two closely related causual agents of cacao black pod achieved similar genome size and gene model numbers by different mechanisms.</title>
        <authorList>
            <person name="Ali S."/>
            <person name="Shao J."/>
            <person name="Larry D.J."/>
            <person name="Kronmiller B."/>
            <person name="Shen D."/>
            <person name="Strem M.D."/>
            <person name="Melnick R.L."/>
            <person name="Guiltinan M.J."/>
            <person name="Tyler B.M."/>
            <person name="Meinhardt L.W."/>
            <person name="Bailey B.A."/>
        </authorList>
    </citation>
    <scope>NUCLEOTIDE SEQUENCE [LARGE SCALE GENOMIC DNA]</scope>
    <source>
        <strain evidence="5">zdho120</strain>
    </source>
</reference>
<feature type="compositionally biased region" description="Basic and acidic residues" evidence="1">
    <location>
        <begin position="585"/>
        <end position="594"/>
    </location>
</feature>
<dbReference type="Gene3D" id="3.30.70.270">
    <property type="match status" value="3"/>
</dbReference>
<organism evidence="4 5">
    <name type="scientific">Phytophthora megakarya</name>
    <dbReference type="NCBI Taxonomy" id="4795"/>
    <lineage>
        <taxon>Eukaryota</taxon>
        <taxon>Sar</taxon>
        <taxon>Stramenopiles</taxon>
        <taxon>Oomycota</taxon>
        <taxon>Peronosporomycetes</taxon>
        <taxon>Peronosporales</taxon>
        <taxon>Peronosporaceae</taxon>
        <taxon>Phytophthora</taxon>
    </lineage>
</organism>
<evidence type="ECO:0000259" key="2">
    <source>
        <dbReference type="PROSITE" id="PS50878"/>
    </source>
</evidence>
<dbReference type="PANTHER" id="PTHR37984:SF5">
    <property type="entry name" value="PROTEIN NYNRIN-LIKE"/>
    <property type="match status" value="1"/>
</dbReference>
<feature type="compositionally biased region" description="Basic residues" evidence="1">
    <location>
        <begin position="963"/>
        <end position="974"/>
    </location>
</feature>
<dbReference type="InterPro" id="IPR012337">
    <property type="entry name" value="RNaseH-like_sf"/>
</dbReference>
<dbReference type="InterPro" id="IPR041588">
    <property type="entry name" value="Integrase_H2C2"/>
</dbReference>
<dbReference type="CDD" id="cd01647">
    <property type="entry name" value="RT_LTR"/>
    <property type="match status" value="1"/>
</dbReference>
<keyword evidence="4" id="KW-0695">RNA-directed DNA polymerase</keyword>
<keyword evidence="5" id="KW-1185">Reference proteome</keyword>
<feature type="region of interest" description="Disordered" evidence="1">
    <location>
        <begin position="583"/>
        <end position="632"/>
    </location>
</feature>
<evidence type="ECO:0000313" key="5">
    <source>
        <dbReference type="Proteomes" id="UP000198211"/>
    </source>
</evidence>
<dbReference type="Pfam" id="PF00078">
    <property type="entry name" value="RVT_1"/>
    <property type="match status" value="1"/>
</dbReference>
<name>A0A225VNE7_9STRA</name>
<gene>
    <name evidence="4" type="ORF">PHMEG_00020625</name>
</gene>
<feature type="domain" description="Reverse transcriptase" evidence="2">
    <location>
        <begin position="187"/>
        <end position="413"/>
    </location>
</feature>
<feature type="domain" description="Integrase catalytic" evidence="3">
    <location>
        <begin position="779"/>
        <end position="939"/>
    </location>
</feature>
<proteinExistence type="predicted"/>
<dbReference type="GO" id="GO:0003964">
    <property type="term" value="F:RNA-directed DNA polymerase activity"/>
    <property type="evidence" value="ECO:0007669"/>
    <property type="project" value="UniProtKB-KW"/>
</dbReference>
<dbReference type="CDD" id="cd00024">
    <property type="entry name" value="CD_CSD"/>
    <property type="match status" value="1"/>
</dbReference>
<keyword evidence="4" id="KW-0808">Transferase</keyword>
<dbReference type="InterPro" id="IPR001584">
    <property type="entry name" value="Integrase_cat-core"/>
</dbReference>
<dbReference type="SUPFAM" id="SSF56672">
    <property type="entry name" value="DNA/RNA polymerases"/>
    <property type="match status" value="1"/>
</dbReference>
<dbReference type="PROSITE" id="PS50994">
    <property type="entry name" value="INTEGRASE"/>
    <property type="match status" value="1"/>
</dbReference>
<sequence length="1129" mass="128274">MRPPNRTPGPEDGTFGPRSLHPYGSHPASELGTSRESAREHPEFTPPPDAQVTLARSFVMVVMAGESLGTDPAVYYHQGSDFVLLDMLKNQLAYLPDLSDLRPEANIDDAIVGKPGESDPEAEERLRSILRKHRMIFLGEGNALPSPARGVMCDLDVGDAQPISMRSRRILADLLSKVYELLKHLLETGLIEYSNSKWASVIVLVMKTNGNDVRLCIDYRLVNQLIKLMNYPLPLIYELMSNFAATMWFMTLDMASGFWAVPMTTQAQLISAFICPLGHFQWKRMPFGLKNAPLIYRQLLDNCLWGFVRLPPEEKRLVDPEVLEFLGISPEDSVTRIITGTVFHQNRVAPEQMGPVLSRSSYIDDITYGAPSWDDLCKTLNALLYRLRYWNISVSLPKSEFGVKKCKYLGHDISSDGIRTSPKLAEKVLNLPFLKTQKGVQSFLGSLNYYAKFIEDLPILAATLYEASDKQLRLGRDLEKPKHAFKIFKDPLMSTPLRPREARDFNAAADYISKRAIQAQTSLGVTNPKERKLLEGLNRIHEKRMKDPSPREQSLVECAFLATARGIPKCSPGGLEGTAYAMTRSKSEQSKATEESTPGPGTDDLEGAEDEPMVTSRSPDLQDSEEDPDDVRRERWRRICSHQAHDLGLAPLVSFLRGEIEQLSLRQTTHLAKIADQFVLDSRDALFYVSRSTSERPRDAADRLRLVVPQDLQEDILHHCHADLQGAHQGIIRTYESLRKEFDWIGMFKDTERYVKECVDCVTAKRLPRNPGSSPGNLLATRPFQLVSMDFVIPLPQSARRNTALLLFQCAFSGFIMCKATASTEAQDVAEAYEVCVFREFGASEMIRHDRDPRFMGRVLTHFREMLGSRQRATVVYRPQANGQQERPVQRVIRSVKAYVQTVDQSDWDELAEKLMWALNTSFDFTRLDTPFYLVHGWDAQGTVEAMMGASPGTSSSETSKNGARRSSAKAKKRRAEYHNRKWKQLTDRLKEGFEVGDSVWLFLARVRPGITKKLVHLWHDPFRILEKGSDFRYHLQVEAMSIPEDDDFDAALLREGSWKPDEGSREYEVEAIHDEYQVKWKGYEVPDWVPQGRLNWGRVLYEFDQGERARVRFQVMPSGDELPDEDVR</sequence>
<dbReference type="InterPro" id="IPR050951">
    <property type="entry name" value="Retrovirus_Pol_polyprotein"/>
</dbReference>
<dbReference type="FunFam" id="1.10.340.70:FF:000001">
    <property type="entry name" value="Retrovirus-related Pol polyprotein from transposon gypsy-like Protein"/>
    <property type="match status" value="1"/>
</dbReference>
<feature type="region of interest" description="Disordered" evidence="1">
    <location>
        <begin position="949"/>
        <end position="974"/>
    </location>
</feature>
<dbReference type="GO" id="GO:0003676">
    <property type="term" value="F:nucleic acid binding"/>
    <property type="evidence" value="ECO:0007669"/>
    <property type="project" value="InterPro"/>
</dbReference>
<dbReference type="SUPFAM" id="SSF53098">
    <property type="entry name" value="Ribonuclease H-like"/>
    <property type="match status" value="1"/>
</dbReference>
<protein>
    <submittedName>
        <fullName evidence="4">Reverse transcriptase</fullName>
    </submittedName>
</protein>
<dbReference type="PROSITE" id="PS50878">
    <property type="entry name" value="RT_POL"/>
    <property type="match status" value="1"/>
</dbReference>
<dbReference type="GO" id="GO:0015074">
    <property type="term" value="P:DNA integration"/>
    <property type="evidence" value="ECO:0007669"/>
    <property type="project" value="InterPro"/>
</dbReference>
<keyword evidence="4" id="KW-0548">Nucleotidyltransferase</keyword>
<evidence type="ECO:0000259" key="3">
    <source>
        <dbReference type="PROSITE" id="PS50994"/>
    </source>
</evidence>
<feature type="compositionally biased region" description="Acidic residues" evidence="1">
    <location>
        <begin position="603"/>
        <end position="612"/>
    </location>
</feature>
<dbReference type="Proteomes" id="UP000198211">
    <property type="component" value="Unassembled WGS sequence"/>
</dbReference>
<feature type="compositionally biased region" description="Polar residues" evidence="1">
    <location>
        <begin position="952"/>
        <end position="962"/>
    </location>
</feature>
<accession>A0A225VNE7</accession>
<dbReference type="AlphaFoldDB" id="A0A225VNE7"/>
<evidence type="ECO:0000313" key="4">
    <source>
        <dbReference type="EMBL" id="OWZ07036.1"/>
    </source>
</evidence>
<dbReference type="InterPro" id="IPR043128">
    <property type="entry name" value="Rev_trsase/Diguanyl_cyclase"/>
</dbReference>
<comment type="caution">
    <text evidence="4">The sequence shown here is derived from an EMBL/GenBank/DDBJ whole genome shotgun (WGS) entry which is preliminary data.</text>
</comment>
<dbReference type="InterPro" id="IPR043502">
    <property type="entry name" value="DNA/RNA_pol_sf"/>
</dbReference>
<dbReference type="Pfam" id="PF17921">
    <property type="entry name" value="Integrase_H2C2"/>
    <property type="match status" value="1"/>
</dbReference>
<dbReference type="Gene3D" id="3.10.10.10">
    <property type="entry name" value="HIV Type 1 Reverse Transcriptase, subunit A, domain 1"/>
    <property type="match status" value="1"/>
</dbReference>
<dbReference type="InterPro" id="IPR016197">
    <property type="entry name" value="Chromo-like_dom_sf"/>
</dbReference>
<dbReference type="Gene3D" id="3.30.420.10">
    <property type="entry name" value="Ribonuclease H-like superfamily/Ribonuclease H"/>
    <property type="match status" value="1"/>
</dbReference>
<dbReference type="EMBL" id="NBNE01003704">
    <property type="protein sequence ID" value="OWZ07036.1"/>
    <property type="molecule type" value="Genomic_DNA"/>
</dbReference>
<dbReference type="InterPro" id="IPR036397">
    <property type="entry name" value="RNaseH_sf"/>
</dbReference>
<dbReference type="Gene3D" id="1.10.340.70">
    <property type="match status" value="1"/>
</dbReference>